<dbReference type="Proteomes" id="UP000824081">
    <property type="component" value="Unassembled WGS sequence"/>
</dbReference>
<keyword evidence="2 5" id="KW-0479">Metal-binding</keyword>
<evidence type="ECO:0000313" key="7">
    <source>
        <dbReference type="EMBL" id="HIU59294.1"/>
    </source>
</evidence>
<dbReference type="PIRSF" id="PIRSF004869">
    <property type="entry name" value="PflX_prd"/>
    <property type="match status" value="1"/>
</dbReference>
<evidence type="ECO:0000256" key="3">
    <source>
        <dbReference type="ARBA" id="ARBA00023004"/>
    </source>
</evidence>
<dbReference type="InterPro" id="IPR013785">
    <property type="entry name" value="Aldolase_TIM"/>
</dbReference>
<name>A0A9D1MFM7_9FIRM</name>
<evidence type="ECO:0000256" key="4">
    <source>
        <dbReference type="ARBA" id="ARBA00023014"/>
    </source>
</evidence>
<reference evidence="7" key="2">
    <citation type="journal article" date="2021" name="PeerJ">
        <title>Extensive microbial diversity within the chicken gut microbiome revealed by metagenomics and culture.</title>
        <authorList>
            <person name="Gilroy R."/>
            <person name="Ravi A."/>
            <person name="Getino M."/>
            <person name="Pursley I."/>
            <person name="Horton D.L."/>
            <person name="Alikhan N.F."/>
            <person name="Baker D."/>
            <person name="Gharbi K."/>
            <person name="Hall N."/>
            <person name="Watson M."/>
            <person name="Adriaenssens E.M."/>
            <person name="Foster-Nyarko E."/>
            <person name="Jarju S."/>
            <person name="Secka A."/>
            <person name="Antonio M."/>
            <person name="Oren A."/>
            <person name="Chaudhuri R.R."/>
            <person name="La Ragione R."/>
            <person name="Hildebrand F."/>
            <person name="Pallen M.J."/>
        </authorList>
    </citation>
    <scope>NUCLEOTIDE SEQUENCE</scope>
    <source>
        <strain evidence="7">11687</strain>
    </source>
</reference>
<evidence type="ECO:0000256" key="1">
    <source>
        <dbReference type="ARBA" id="ARBA00022691"/>
    </source>
</evidence>
<dbReference type="SFLD" id="SFLDS00029">
    <property type="entry name" value="Radical_SAM"/>
    <property type="match status" value="1"/>
</dbReference>
<dbReference type="InterPro" id="IPR016431">
    <property type="entry name" value="Pyrv-formate_lyase-activ_prd"/>
</dbReference>
<dbReference type="AlphaFoldDB" id="A0A9D1MFM7"/>
<dbReference type="InterPro" id="IPR007197">
    <property type="entry name" value="rSAM"/>
</dbReference>
<feature type="binding site" evidence="5">
    <location>
        <position position="79"/>
    </location>
    <ligand>
        <name>[4Fe-4S] cluster</name>
        <dbReference type="ChEBI" id="CHEBI:49883"/>
        <note>4Fe-4S-S-AdoMet</note>
    </ligand>
</feature>
<protein>
    <submittedName>
        <fullName evidence="7">Radical SAM protein</fullName>
    </submittedName>
</protein>
<proteinExistence type="predicted"/>
<gene>
    <name evidence="7" type="ORF">IAC57_04230</name>
</gene>
<evidence type="ECO:0000259" key="6">
    <source>
        <dbReference type="Pfam" id="PF04055"/>
    </source>
</evidence>
<keyword evidence="1 5" id="KW-0949">S-adenosyl-L-methionine</keyword>
<evidence type="ECO:0000313" key="8">
    <source>
        <dbReference type="Proteomes" id="UP000824081"/>
    </source>
</evidence>
<dbReference type="InterPro" id="IPR058240">
    <property type="entry name" value="rSAM_sf"/>
</dbReference>
<dbReference type="PANTHER" id="PTHR43075:SF1">
    <property type="entry name" value="FORMATE LYASE ACTIVATING ENZYME, PUTATIVE (AFU_ORTHOLOGUE AFUA_2G15630)-RELATED"/>
    <property type="match status" value="1"/>
</dbReference>
<dbReference type="Gene3D" id="3.20.20.70">
    <property type="entry name" value="Aldolase class I"/>
    <property type="match status" value="1"/>
</dbReference>
<keyword evidence="4 5" id="KW-0411">Iron-sulfur</keyword>
<comment type="caution">
    <text evidence="7">The sequence shown here is derived from an EMBL/GenBank/DDBJ whole genome shotgun (WGS) entry which is preliminary data.</text>
</comment>
<reference evidence="7" key="1">
    <citation type="submission" date="2020-10" db="EMBL/GenBank/DDBJ databases">
        <authorList>
            <person name="Gilroy R."/>
        </authorList>
    </citation>
    <scope>NUCLEOTIDE SEQUENCE</scope>
    <source>
        <strain evidence="7">11687</strain>
    </source>
</reference>
<evidence type="ECO:0000256" key="2">
    <source>
        <dbReference type="ARBA" id="ARBA00022723"/>
    </source>
</evidence>
<dbReference type="GO" id="GO:0046872">
    <property type="term" value="F:metal ion binding"/>
    <property type="evidence" value="ECO:0007669"/>
    <property type="project" value="UniProtKB-KW"/>
</dbReference>
<dbReference type="CDD" id="cd01335">
    <property type="entry name" value="Radical_SAM"/>
    <property type="match status" value="1"/>
</dbReference>
<dbReference type="InterPro" id="IPR040085">
    <property type="entry name" value="MJ0674-like"/>
</dbReference>
<dbReference type="SUPFAM" id="SSF102114">
    <property type="entry name" value="Radical SAM enzymes"/>
    <property type="match status" value="1"/>
</dbReference>
<dbReference type="SFLD" id="SFLDG01099">
    <property type="entry name" value="Uncharacterised_Radical_SAM_Su"/>
    <property type="match status" value="1"/>
</dbReference>
<dbReference type="PANTHER" id="PTHR43075">
    <property type="entry name" value="FORMATE LYASE ACTIVATING ENZYME, PUTATIVE (AFU_ORTHOLOGUE AFUA_2G15630)-RELATED"/>
    <property type="match status" value="1"/>
</dbReference>
<sequence length="308" mass="34576">MNLMDTHSADKPEPKPPTAAGFLSKCTFCPVACGADRAAGKQGACGVSGLRIAKYYLHPFEEPCISFSKGSGTIFFCGCNLRCVFCQNYEVSRAERGREITPAELADIFRELEDAGADNISLVTPSHVIPYLVAAFEIYRPKVPVVYNSGGYDDVEALRLIDGYVDVYLPDMKFVSPALSRRYTGREDYFEKASEAISFMAKKPLRMSEEGKMLSGLIVRHLVMPLGVNDSLAVLRWFRKEMPDTAYLSLMSQYTPFGDIARFPELKRPVTAREYRQVTDAAFALGIERLFVQKRDSSGEQYIPRWDY</sequence>
<dbReference type="Pfam" id="PF04055">
    <property type="entry name" value="Radical_SAM"/>
    <property type="match status" value="1"/>
</dbReference>
<evidence type="ECO:0000256" key="5">
    <source>
        <dbReference type="PIRSR" id="PIRSR004869-50"/>
    </source>
</evidence>
<keyword evidence="3 5" id="KW-0408">Iron</keyword>
<comment type="cofactor">
    <cofactor evidence="5">
        <name>[4Fe-4S] cluster</name>
        <dbReference type="ChEBI" id="CHEBI:49883"/>
    </cofactor>
    <text evidence="5">Binds 1 [4Fe-4S] cluster. The cluster is coordinated with 3 cysteines and an exchangeable S-adenosyl-L-methionine.</text>
</comment>
<organism evidence="7 8">
    <name type="scientific">Candidatus Scatosoma pullistercoris</name>
    <dbReference type="NCBI Taxonomy" id="2840934"/>
    <lineage>
        <taxon>Bacteria</taxon>
        <taxon>Bacillati</taxon>
        <taxon>Bacillota</taxon>
        <taxon>Clostridia</taxon>
        <taxon>Candidatus Scatosoma</taxon>
    </lineage>
</organism>
<dbReference type="EMBL" id="DVMZ01000108">
    <property type="protein sequence ID" value="HIU59294.1"/>
    <property type="molecule type" value="Genomic_DNA"/>
</dbReference>
<feature type="binding site" evidence="5">
    <location>
        <position position="86"/>
    </location>
    <ligand>
        <name>[4Fe-4S] cluster</name>
        <dbReference type="ChEBI" id="CHEBI:49883"/>
        <note>4Fe-4S-S-AdoMet</note>
    </ligand>
</feature>
<dbReference type="GO" id="GO:0051536">
    <property type="term" value="F:iron-sulfur cluster binding"/>
    <property type="evidence" value="ECO:0007669"/>
    <property type="project" value="UniProtKB-KW"/>
</dbReference>
<feature type="binding site" evidence="5">
    <location>
        <position position="83"/>
    </location>
    <ligand>
        <name>[4Fe-4S] cluster</name>
        <dbReference type="ChEBI" id="CHEBI:49883"/>
        <note>4Fe-4S-S-AdoMet</note>
    </ligand>
</feature>
<feature type="domain" description="Radical SAM core" evidence="6">
    <location>
        <begin position="74"/>
        <end position="201"/>
    </location>
</feature>
<dbReference type="GO" id="GO:0003824">
    <property type="term" value="F:catalytic activity"/>
    <property type="evidence" value="ECO:0007669"/>
    <property type="project" value="InterPro"/>
</dbReference>
<accession>A0A9D1MFM7</accession>